<feature type="transmembrane region" description="Helical" evidence="10">
    <location>
        <begin position="135"/>
        <end position="157"/>
    </location>
</feature>
<evidence type="ECO:0000256" key="10">
    <source>
        <dbReference type="SAM" id="Phobius"/>
    </source>
</evidence>
<evidence type="ECO:0000256" key="9">
    <source>
        <dbReference type="ARBA" id="ARBA00023136"/>
    </source>
</evidence>
<dbReference type="AlphaFoldDB" id="A0A2W6MUR2"/>
<dbReference type="Gene3D" id="3.30.565.10">
    <property type="entry name" value="Histidine kinase-like ATPase, C-terminal domain"/>
    <property type="match status" value="1"/>
</dbReference>
<dbReference type="InterPro" id="IPR003661">
    <property type="entry name" value="HisK_dim/P_dom"/>
</dbReference>
<evidence type="ECO:0000256" key="6">
    <source>
        <dbReference type="ARBA" id="ARBA00022692"/>
    </source>
</evidence>
<dbReference type="SUPFAM" id="SSF55874">
    <property type="entry name" value="ATPase domain of HSP90 chaperone/DNA topoisomerase II/histidine kinase"/>
    <property type="match status" value="1"/>
</dbReference>
<dbReference type="InterPro" id="IPR003594">
    <property type="entry name" value="HATPase_dom"/>
</dbReference>
<dbReference type="Proteomes" id="UP000249746">
    <property type="component" value="Unassembled WGS sequence"/>
</dbReference>
<dbReference type="SUPFAM" id="SSF47384">
    <property type="entry name" value="Homodimeric domain of signal transducing histidine kinase"/>
    <property type="match status" value="1"/>
</dbReference>
<evidence type="ECO:0000259" key="12">
    <source>
        <dbReference type="PROSITE" id="PS50885"/>
    </source>
</evidence>
<dbReference type="SMART" id="SM00387">
    <property type="entry name" value="HATPase_c"/>
    <property type="match status" value="1"/>
</dbReference>
<dbReference type="PANTHER" id="PTHR45528:SF12">
    <property type="entry name" value="SENSOR HISTIDINE KINASE ARSS"/>
    <property type="match status" value="1"/>
</dbReference>
<dbReference type="Pfam" id="PF02518">
    <property type="entry name" value="HATPase_c"/>
    <property type="match status" value="1"/>
</dbReference>
<evidence type="ECO:0000256" key="5">
    <source>
        <dbReference type="ARBA" id="ARBA00022679"/>
    </source>
</evidence>
<dbReference type="PROSITE" id="PS50885">
    <property type="entry name" value="HAMP"/>
    <property type="match status" value="1"/>
</dbReference>
<dbReference type="Gene3D" id="1.10.287.130">
    <property type="match status" value="1"/>
</dbReference>
<name>A0A2W6MUR2_9HELI</name>
<evidence type="ECO:0000313" key="14">
    <source>
        <dbReference type="Proteomes" id="UP000249746"/>
    </source>
</evidence>
<sequence length="412" mass="47790">MRLRSFYPPLFLQIYGLFFFSIVLICVVAYSFNLSNLEHNKERIMNSTLSFAQQSMIEFVGGDVKSLERYLKANGFVILEELPQNFSILYENNNSLAKIKLYKSKQFYGFMLDYLGDRFVAQKDVKEEIFYDSSINLWFVLQIVLLLLIFGFLLTALQPLKVLKNAIEAFARGKYDLKIPIPKEPQQAMLALSFNNMASKISHLLKVRELVLRNIGHELKTPIAKARLSLEFLPKSPHKDQMARSINDLDHLITKILTFEKIQEGRELLDFKSFGIDTLMLETLGGINITQEDLELELKEIYSVYGDLHFLSIVIKNLIENAYKYKSKGKILVESIRQKNRKILSISNFGEPLSKEIGYYLEPFYRDSKHEHILGYGLGLSIVKGILELHNFILSYEYKEGRHYFLIDFGEI</sequence>
<keyword evidence="5" id="KW-0808">Transferase</keyword>
<dbReference type="EC" id="2.7.13.3" evidence="3"/>
<evidence type="ECO:0000256" key="8">
    <source>
        <dbReference type="ARBA" id="ARBA00022989"/>
    </source>
</evidence>
<dbReference type="RefSeq" id="WP_111230279.1">
    <property type="nucleotide sequence ID" value="NZ_NBIU01000025.1"/>
</dbReference>
<dbReference type="EMBL" id="NBIU01000025">
    <property type="protein sequence ID" value="PZT47659.1"/>
    <property type="molecule type" value="Genomic_DNA"/>
</dbReference>
<evidence type="ECO:0000259" key="11">
    <source>
        <dbReference type="PROSITE" id="PS50109"/>
    </source>
</evidence>
<dbReference type="PROSITE" id="PS50109">
    <property type="entry name" value="HIS_KIN"/>
    <property type="match status" value="1"/>
</dbReference>
<accession>A0A2W6MUR2</accession>
<dbReference type="PANTHER" id="PTHR45528">
    <property type="entry name" value="SENSOR HISTIDINE KINASE CPXA"/>
    <property type="match status" value="1"/>
</dbReference>
<comment type="catalytic activity">
    <reaction evidence="1">
        <text>ATP + protein L-histidine = ADP + protein N-phospho-L-histidine.</text>
        <dbReference type="EC" id="2.7.13.3"/>
    </reaction>
</comment>
<dbReference type="InterPro" id="IPR036097">
    <property type="entry name" value="HisK_dim/P_sf"/>
</dbReference>
<dbReference type="SMART" id="SM00388">
    <property type="entry name" value="HisKA"/>
    <property type="match status" value="1"/>
</dbReference>
<comment type="caution">
    <text evidence="13">The sequence shown here is derived from an EMBL/GenBank/DDBJ whole genome shotgun (WGS) entry which is preliminary data.</text>
</comment>
<dbReference type="InterPro" id="IPR003660">
    <property type="entry name" value="HAMP_dom"/>
</dbReference>
<feature type="transmembrane region" description="Helical" evidence="10">
    <location>
        <begin position="12"/>
        <end position="32"/>
    </location>
</feature>
<dbReference type="CDD" id="cd00082">
    <property type="entry name" value="HisKA"/>
    <property type="match status" value="1"/>
</dbReference>
<dbReference type="CDD" id="cd00075">
    <property type="entry name" value="HATPase"/>
    <property type="match status" value="1"/>
</dbReference>
<keyword evidence="6 10" id="KW-0812">Transmembrane</keyword>
<dbReference type="InterPro" id="IPR005467">
    <property type="entry name" value="His_kinase_dom"/>
</dbReference>
<keyword evidence="7 13" id="KW-0418">Kinase</keyword>
<evidence type="ECO:0000256" key="4">
    <source>
        <dbReference type="ARBA" id="ARBA00022553"/>
    </source>
</evidence>
<dbReference type="InterPro" id="IPR036890">
    <property type="entry name" value="HATPase_C_sf"/>
</dbReference>
<keyword evidence="14" id="KW-1185">Reference proteome</keyword>
<gene>
    <name evidence="13" type="ORF">B6S12_07975</name>
</gene>
<evidence type="ECO:0000256" key="3">
    <source>
        <dbReference type="ARBA" id="ARBA00012438"/>
    </source>
</evidence>
<evidence type="ECO:0000256" key="1">
    <source>
        <dbReference type="ARBA" id="ARBA00000085"/>
    </source>
</evidence>
<keyword evidence="9 10" id="KW-0472">Membrane</keyword>
<keyword evidence="4" id="KW-0597">Phosphoprotein</keyword>
<organism evidence="13 14">
    <name type="scientific">Helicobacter valdiviensis</name>
    <dbReference type="NCBI Taxonomy" id="1458358"/>
    <lineage>
        <taxon>Bacteria</taxon>
        <taxon>Pseudomonadati</taxon>
        <taxon>Campylobacterota</taxon>
        <taxon>Epsilonproteobacteria</taxon>
        <taxon>Campylobacterales</taxon>
        <taxon>Helicobacteraceae</taxon>
        <taxon>Helicobacter</taxon>
    </lineage>
</organism>
<feature type="domain" description="HAMP" evidence="12">
    <location>
        <begin position="154"/>
        <end position="206"/>
    </location>
</feature>
<proteinExistence type="predicted"/>
<protein>
    <recommendedName>
        <fullName evidence="3">histidine kinase</fullName>
        <ecNumber evidence="3">2.7.13.3</ecNumber>
    </recommendedName>
</protein>
<keyword evidence="8 10" id="KW-1133">Transmembrane helix</keyword>
<evidence type="ECO:0000256" key="7">
    <source>
        <dbReference type="ARBA" id="ARBA00022777"/>
    </source>
</evidence>
<feature type="domain" description="Histidine kinase" evidence="11">
    <location>
        <begin position="214"/>
        <end position="412"/>
    </location>
</feature>
<evidence type="ECO:0000313" key="13">
    <source>
        <dbReference type="EMBL" id="PZT47659.1"/>
    </source>
</evidence>
<comment type="subcellular location">
    <subcellularLocation>
        <location evidence="2">Membrane</location>
        <topology evidence="2">Multi-pass membrane protein</topology>
    </subcellularLocation>
</comment>
<dbReference type="CDD" id="cd06225">
    <property type="entry name" value="HAMP"/>
    <property type="match status" value="1"/>
</dbReference>
<dbReference type="GO" id="GO:0000155">
    <property type="term" value="F:phosphorelay sensor kinase activity"/>
    <property type="evidence" value="ECO:0007669"/>
    <property type="project" value="InterPro"/>
</dbReference>
<dbReference type="GO" id="GO:0016020">
    <property type="term" value="C:membrane"/>
    <property type="evidence" value="ECO:0007669"/>
    <property type="project" value="UniProtKB-SubCell"/>
</dbReference>
<reference evidence="13 14" key="1">
    <citation type="submission" date="2017-03" db="EMBL/GenBank/DDBJ databases">
        <title>Genomic and clinical evidence uncovers the enterohepatic species Helicobacter valdiviensis as a potential human intestinal pathogen.</title>
        <authorList>
            <person name="Fresia P."/>
            <person name="Jara R."/>
            <person name="Sierra R."/>
            <person name="Ferres I."/>
            <person name="Greif G."/>
            <person name="Iraola G."/>
            <person name="Collado L."/>
        </authorList>
    </citation>
    <scope>NUCLEOTIDE SEQUENCE [LARGE SCALE GENOMIC DNA]</scope>
    <source>
        <strain evidence="13 14">WBE14</strain>
    </source>
</reference>
<evidence type="ECO:0000256" key="2">
    <source>
        <dbReference type="ARBA" id="ARBA00004141"/>
    </source>
</evidence>
<dbReference type="OrthoDB" id="9812241at2"/>
<dbReference type="Pfam" id="PF00512">
    <property type="entry name" value="HisKA"/>
    <property type="match status" value="1"/>
</dbReference>
<dbReference type="InterPro" id="IPR050398">
    <property type="entry name" value="HssS/ArlS-like"/>
</dbReference>